<name>A0ABM4FG66_9AVES</name>
<dbReference type="InterPro" id="IPR050514">
    <property type="entry name" value="WAP_four-disulfide_core"/>
</dbReference>
<evidence type="ECO:0000313" key="5">
    <source>
        <dbReference type="Proteomes" id="UP001652627"/>
    </source>
</evidence>
<gene>
    <name evidence="6" type="primary">LOC106497588</name>
</gene>
<keyword evidence="1 3" id="KW-0732">Signal</keyword>
<dbReference type="SUPFAM" id="SSF57256">
    <property type="entry name" value="Elafin-like"/>
    <property type="match status" value="3"/>
</dbReference>
<sequence>MGSAMKPGLLLLLGLLALRSECQPASGHLLAAKFGECPPPGRIRETTCAAYCSSDEDCPGSRRCCNNGCVRECRLPVGAKEGFCRRLEPGMMTICRVECGSDSECAGSAKCCSRGCHVRCQEPVPAKPGVCPRRRVLYTFAPCTSSCTDDTDCPRNEKCCFTGCGRGCLLPDRVRATE</sequence>
<dbReference type="PROSITE" id="PS51390">
    <property type="entry name" value="WAP"/>
    <property type="match status" value="2"/>
</dbReference>
<dbReference type="GeneID" id="106497588"/>
<keyword evidence="2" id="KW-1015">Disulfide bond</keyword>
<protein>
    <submittedName>
        <fullName evidence="6">Perlwapin-like</fullName>
    </submittedName>
</protein>
<dbReference type="PANTHER" id="PTHR19441:SF30">
    <property type="entry name" value="ELAFIN"/>
    <property type="match status" value="1"/>
</dbReference>
<evidence type="ECO:0000313" key="6">
    <source>
        <dbReference type="RefSeq" id="XP_067163929.1"/>
    </source>
</evidence>
<evidence type="ECO:0000259" key="4">
    <source>
        <dbReference type="PROSITE" id="PS51390"/>
    </source>
</evidence>
<feature type="domain" description="WAP" evidence="4">
    <location>
        <begin position="124"/>
        <end position="172"/>
    </location>
</feature>
<feature type="signal peptide" evidence="3">
    <location>
        <begin position="1"/>
        <end position="27"/>
    </location>
</feature>
<evidence type="ECO:0000256" key="1">
    <source>
        <dbReference type="ARBA" id="ARBA00022729"/>
    </source>
</evidence>
<dbReference type="PRINTS" id="PR00003">
    <property type="entry name" value="4DISULPHCORE"/>
</dbReference>
<proteinExistence type="predicted"/>
<dbReference type="PANTHER" id="PTHR19441">
    <property type="entry name" value="WHEY ACDIC PROTEIN WAP"/>
    <property type="match status" value="1"/>
</dbReference>
<dbReference type="InterPro" id="IPR036645">
    <property type="entry name" value="Elafin-like_sf"/>
</dbReference>
<feature type="domain" description="WAP" evidence="4">
    <location>
        <begin position="30"/>
        <end position="77"/>
    </location>
</feature>
<feature type="chain" id="PRO_5045942140" evidence="3">
    <location>
        <begin position="28"/>
        <end position="178"/>
    </location>
</feature>
<dbReference type="InterPro" id="IPR008197">
    <property type="entry name" value="WAP_dom"/>
</dbReference>
<evidence type="ECO:0000256" key="2">
    <source>
        <dbReference type="ARBA" id="ARBA00023157"/>
    </source>
</evidence>
<accession>A0ABM4FG66</accession>
<keyword evidence="5" id="KW-1185">Reference proteome</keyword>
<dbReference type="Proteomes" id="UP001652627">
    <property type="component" value="Chromosome 18"/>
</dbReference>
<reference evidence="6" key="1">
    <citation type="submission" date="2025-08" db="UniProtKB">
        <authorList>
            <consortium name="RefSeq"/>
        </authorList>
    </citation>
    <scope>IDENTIFICATION</scope>
    <source>
        <tissue evidence="6">Blood</tissue>
    </source>
</reference>
<dbReference type="Pfam" id="PF00095">
    <property type="entry name" value="WAP"/>
    <property type="match status" value="3"/>
</dbReference>
<evidence type="ECO:0000256" key="3">
    <source>
        <dbReference type="SAM" id="SignalP"/>
    </source>
</evidence>
<dbReference type="SMART" id="SM00217">
    <property type="entry name" value="WAP"/>
    <property type="match status" value="3"/>
</dbReference>
<dbReference type="RefSeq" id="XP_067163929.1">
    <property type="nucleotide sequence ID" value="XM_067307828.1"/>
</dbReference>
<dbReference type="Gene3D" id="4.10.75.10">
    <property type="entry name" value="Elafin-like"/>
    <property type="match status" value="3"/>
</dbReference>
<organism evidence="5 6">
    <name type="scientific">Apteryx mantelli</name>
    <name type="common">North Island brown kiwi</name>
    <dbReference type="NCBI Taxonomy" id="2696672"/>
    <lineage>
        <taxon>Eukaryota</taxon>
        <taxon>Metazoa</taxon>
        <taxon>Chordata</taxon>
        <taxon>Craniata</taxon>
        <taxon>Vertebrata</taxon>
        <taxon>Euteleostomi</taxon>
        <taxon>Archelosauria</taxon>
        <taxon>Archosauria</taxon>
        <taxon>Dinosauria</taxon>
        <taxon>Saurischia</taxon>
        <taxon>Theropoda</taxon>
        <taxon>Coelurosauria</taxon>
        <taxon>Aves</taxon>
        <taxon>Palaeognathae</taxon>
        <taxon>Apterygiformes</taxon>
        <taxon>Apterygidae</taxon>
        <taxon>Apteryx</taxon>
    </lineage>
</organism>